<keyword evidence="11" id="KW-0809">Transit peptide</keyword>
<sequence length="917" mass="92456">MGDNPDAADRVLTSAPLRVGLVAWALRLPCDQPEHVRRTALQACSFLGELLHAGTCTPAAAAGQLELVQGLLRTQALHASARQLASATEGLERAPQPPSVGRRRLALNCLQSATALFSRLAYADAAPSLLSDLAAHLAESAALEHAARLLLALLRCEPPPSAGGGQALGGAGYKIATWYMMCSVRLYDTVPASEAAQAASPGGAASGAAAPPSDAAAVAVTADRLRQVLSGPCAHHAAMVLGLAALCQLEGGAAGVGAAGGGGGAGEEPCPCVARAVQLPVEGLGLLMVLLEALRPRHPAASFKRLTAARVALRVGFAAAAAGGQQGTEQAAGGAGGSSGPNAPAHRPALSPDEVPELSVLAFSHVFTSMRSLRPWLGPRAAPAADMWRLAAAMAEQGVLGERATDRHRNSYTSTAAGLLVYCWEDLKTSEPGEDTWHFPAEPPPAVSAALAGGALPLLERLLRRAGEEPEEWEAAVAAGLNDSMYWSCLLPLLAYGEPLQAAALVASATKLLRRADPHGLLGPKLLGAGLGAALAADVCCAFAEGIAGPPTAAADAPAALSRLGLVLSLALPEWLPELSRLVRRAAALDEAAWRAEQREPGQRERAGARASEAAAEGPKGLLSCMEGLLVGLGWRPLGTPPPSSPGAPAGGANASTSAVPGSYEMPATAAGSGSAKAAGGDAAVVEAGGTEAGGGEAGGGRRGFVPAAEAVEVVGAALGLVQRRGPDPRRWLQLYADLGSAALVLAAECPEQVRRASGGAISAFPWRPEGLRAVAAALRGEGSEGEGQEEGEGGHGALAVEVERLARQLEAGAEGEVDGGFAVGVPKDPCDSRCLGAALSGLVVPPAEARRRLGLPACSNPACANLAGDSEAGLRLRQCGRCGQASYCCAECQRAHWRAGHKEACSGGSGGGSKAG</sequence>
<evidence type="ECO:0000256" key="18">
    <source>
        <dbReference type="SAM" id="MobiDB-lite"/>
    </source>
</evidence>
<dbReference type="EMBL" id="JAEHOE010000044">
    <property type="protein sequence ID" value="KAG2492501.1"/>
    <property type="molecule type" value="Genomic_DNA"/>
</dbReference>
<feature type="region of interest" description="Disordered" evidence="18">
    <location>
        <begin position="637"/>
        <end position="659"/>
    </location>
</feature>
<evidence type="ECO:0000256" key="10">
    <source>
        <dbReference type="ARBA" id="ARBA00022833"/>
    </source>
</evidence>
<comment type="pathway">
    <text evidence="14">Cofactor biosynthesis; tocopherol biosynthesis.</text>
</comment>
<evidence type="ECO:0000256" key="5">
    <source>
        <dbReference type="ARBA" id="ARBA00022679"/>
    </source>
</evidence>
<keyword evidence="8 17" id="KW-0863">Zinc-finger</keyword>
<dbReference type="InterPro" id="IPR039606">
    <property type="entry name" value="Phytol/farnesol_kinase"/>
</dbReference>
<proteinExistence type="inferred from homology"/>
<dbReference type="Pfam" id="PF01753">
    <property type="entry name" value="zf-MYND"/>
    <property type="match status" value="1"/>
</dbReference>
<evidence type="ECO:0000256" key="12">
    <source>
        <dbReference type="ARBA" id="ARBA00022989"/>
    </source>
</evidence>
<dbReference type="PANTHER" id="PTHR32523:SF8">
    <property type="entry name" value="DOLICHOL KINASE"/>
    <property type="match status" value="1"/>
</dbReference>
<keyword evidence="4" id="KW-0934">Plastid</keyword>
<comment type="caution">
    <text evidence="20">The sequence shown here is derived from an EMBL/GenBank/DDBJ whole genome shotgun (WGS) entry which is preliminary data.</text>
</comment>
<feature type="compositionally biased region" description="Low complexity" evidence="18">
    <location>
        <begin position="647"/>
        <end position="659"/>
    </location>
</feature>
<keyword evidence="13" id="KW-0472">Membrane</keyword>
<evidence type="ECO:0000256" key="16">
    <source>
        <dbReference type="ARBA" id="ARBA00048889"/>
    </source>
</evidence>
<dbReference type="GO" id="GO:0009507">
    <property type="term" value="C:chloroplast"/>
    <property type="evidence" value="ECO:0007669"/>
    <property type="project" value="UniProtKB-SubCell"/>
</dbReference>
<keyword evidence="9" id="KW-0418">Kinase</keyword>
<keyword evidence="21" id="KW-1185">Reference proteome</keyword>
<evidence type="ECO:0000256" key="8">
    <source>
        <dbReference type="ARBA" id="ARBA00022771"/>
    </source>
</evidence>
<dbReference type="PANTHER" id="PTHR32523">
    <property type="entry name" value="PHYTOL KINASE 1, CHLOROPLASTIC"/>
    <property type="match status" value="1"/>
</dbReference>
<keyword evidence="5" id="KW-0808">Transferase</keyword>
<feature type="region of interest" description="Disordered" evidence="18">
    <location>
        <begin position="596"/>
        <end position="615"/>
    </location>
</feature>
<evidence type="ECO:0000256" key="1">
    <source>
        <dbReference type="ARBA" id="ARBA00004508"/>
    </source>
</evidence>
<evidence type="ECO:0000256" key="9">
    <source>
        <dbReference type="ARBA" id="ARBA00022777"/>
    </source>
</evidence>
<keyword evidence="3" id="KW-0150">Chloroplast</keyword>
<comment type="similarity">
    <text evidence="2">Belongs to the polyprenol kinase family.</text>
</comment>
<evidence type="ECO:0000256" key="11">
    <source>
        <dbReference type="ARBA" id="ARBA00022946"/>
    </source>
</evidence>
<dbReference type="GO" id="GO:0008270">
    <property type="term" value="F:zinc ion binding"/>
    <property type="evidence" value="ECO:0007669"/>
    <property type="project" value="UniProtKB-KW"/>
</dbReference>
<feature type="domain" description="MYND-type" evidence="19">
    <location>
        <begin position="861"/>
        <end position="906"/>
    </location>
</feature>
<evidence type="ECO:0000256" key="6">
    <source>
        <dbReference type="ARBA" id="ARBA00022692"/>
    </source>
</evidence>
<organism evidence="20 21">
    <name type="scientific">Edaphochlamys debaryana</name>
    <dbReference type="NCBI Taxonomy" id="47281"/>
    <lineage>
        <taxon>Eukaryota</taxon>
        <taxon>Viridiplantae</taxon>
        <taxon>Chlorophyta</taxon>
        <taxon>core chlorophytes</taxon>
        <taxon>Chlorophyceae</taxon>
        <taxon>CS clade</taxon>
        <taxon>Chlamydomonadales</taxon>
        <taxon>Chlamydomonadales incertae sedis</taxon>
        <taxon>Edaphochlamys</taxon>
    </lineage>
</organism>
<evidence type="ECO:0000256" key="3">
    <source>
        <dbReference type="ARBA" id="ARBA00022528"/>
    </source>
</evidence>
<reference evidence="20" key="1">
    <citation type="journal article" date="2020" name="bioRxiv">
        <title>Comparative genomics of Chlamydomonas.</title>
        <authorList>
            <person name="Craig R.J."/>
            <person name="Hasan A.R."/>
            <person name="Ness R.W."/>
            <person name="Keightley P.D."/>
        </authorList>
    </citation>
    <scope>NUCLEOTIDE SEQUENCE</scope>
    <source>
        <strain evidence="20">CCAP 11/70</strain>
    </source>
</reference>
<evidence type="ECO:0000313" key="20">
    <source>
        <dbReference type="EMBL" id="KAG2492501.1"/>
    </source>
</evidence>
<keyword evidence="12" id="KW-1133">Transmembrane helix</keyword>
<keyword evidence="10" id="KW-0862">Zinc</keyword>
<dbReference type="PROSITE" id="PS50865">
    <property type="entry name" value="ZF_MYND_2"/>
    <property type="match status" value="1"/>
</dbReference>
<dbReference type="Gene3D" id="6.10.140.2220">
    <property type="match status" value="1"/>
</dbReference>
<comment type="catalytic activity">
    <reaction evidence="16">
        <text>phytol + CTP = phytyl phosphate + CDP + H(+)</text>
        <dbReference type="Rhea" id="RHEA:38055"/>
        <dbReference type="ChEBI" id="CHEBI:15378"/>
        <dbReference type="ChEBI" id="CHEBI:17327"/>
        <dbReference type="ChEBI" id="CHEBI:37563"/>
        <dbReference type="ChEBI" id="CHEBI:58069"/>
        <dbReference type="ChEBI" id="CHEBI:75483"/>
        <dbReference type="EC" id="2.7.1.182"/>
    </reaction>
</comment>
<keyword evidence="6" id="KW-0812">Transmembrane</keyword>
<evidence type="ECO:0000256" key="2">
    <source>
        <dbReference type="ARBA" id="ARBA00010794"/>
    </source>
</evidence>
<feature type="compositionally biased region" description="Basic and acidic residues" evidence="18">
    <location>
        <begin position="596"/>
        <end position="608"/>
    </location>
</feature>
<gene>
    <name evidence="20" type="ORF">HYH03_009166</name>
</gene>
<dbReference type="GO" id="GO:0010276">
    <property type="term" value="F:phytol kinase activity"/>
    <property type="evidence" value="ECO:0007669"/>
    <property type="project" value="UniProtKB-EC"/>
</dbReference>
<dbReference type="OrthoDB" id="432970at2759"/>
<evidence type="ECO:0000256" key="7">
    <source>
        <dbReference type="ARBA" id="ARBA00022723"/>
    </source>
</evidence>
<dbReference type="AlphaFoldDB" id="A0A835Y1S2"/>
<evidence type="ECO:0000256" key="13">
    <source>
        <dbReference type="ARBA" id="ARBA00023136"/>
    </source>
</evidence>
<evidence type="ECO:0000256" key="17">
    <source>
        <dbReference type="PROSITE-ProRule" id="PRU00134"/>
    </source>
</evidence>
<dbReference type="InterPro" id="IPR002893">
    <property type="entry name" value="Znf_MYND"/>
</dbReference>
<evidence type="ECO:0000259" key="19">
    <source>
        <dbReference type="PROSITE" id="PS50865"/>
    </source>
</evidence>
<evidence type="ECO:0000256" key="15">
    <source>
        <dbReference type="ARBA" id="ARBA00039024"/>
    </source>
</evidence>
<protein>
    <recommendedName>
        <fullName evidence="15">phytol kinase</fullName>
        <ecNumber evidence="15">2.7.1.182</ecNumber>
    </recommendedName>
</protein>
<evidence type="ECO:0000256" key="4">
    <source>
        <dbReference type="ARBA" id="ARBA00022640"/>
    </source>
</evidence>
<accession>A0A835Y1S2</accession>
<dbReference type="EC" id="2.7.1.182" evidence="15"/>
<dbReference type="Proteomes" id="UP000612055">
    <property type="component" value="Unassembled WGS sequence"/>
</dbReference>
<comment type="subcellular location">
    <subcellularLocation>
        <location evidence="1">Plastid</location>
        <location evidence="1">Chloroplast membrane</location>
        <topology evidence="1">Multi-pass membrane protein</topology>
    </subcellularLocation>
</comment>
<dbReference type="SUPFAM" id="SSF144232">
    <property type="entry name" value="HIT/MYND zinc finger-like"/>
    <property type="match status" value="1"/>
</dbReference>
<name>A0A835Y1S2_9CHLO</name>
<keyword evidence="7" id="KW-0479">Metal-binding</keyword>
<evidence type="ECO:0000313" key="21">
    <source>
        <dbReference type="Proteomes" id="UP000612055"/>
    </source>
</evidence>
<dbReference type="GO" id="GO:0016020">
    <property type="term" value="C:membrane"/>
    <property type="evidence" value="ECO:0007669"/>
    <property type="project" value="UniProtKB-SubCell"/>
</dbReference>
<evidence type="ECO:0000256" key="14">
    <source>
        <dbReference type="ARBA" id="ARBA00024015"/>
    </source>
</evidence>
<feature type="region of interest" description="Disordered" evidence="18">
    <location>
        <begin position="327"/>
        <end position="351"/>
    </location>
</feature>